<evidence type="ECO:0000313" key="3">
    <source>
        <dbReference type="Proteomes" id="UP000054047"/>
    </source>
</evidence>
<dbReference type="EMBL" id="KN736617">
    <property type="protein sequence ID" value="KIH55858.1"/>
    <property type="molecule type" value="Genomic_DNA"/>
</dbReference>
<dbReference type="InterPro" id="IPR035940">
    <property type="entry name" value="CAP_sf"/>
</dbReference>
<dbReference type="AlphaFoldDB" id="A0A0C2CHN1"/>
<dbReference type="PANTHER" id="PTHR10334">
    <property type="entry name" value="CYSTEINE-RICH SECRETORY PROTEIN-RELATED"/>
    <property type="match status" value="1"/>
</dbReference>
<dbReference type="InterPro" id="IPR001283">
    <property type="entry name" value="CRISP-related"/>
</dbReference>
<feature type="domain" description="SCP" evidence="1">
    <location>
        <begin position="12"/>
        <end position="159"/>
    </location>
</feature>
<evidence type="ECO:0000313" key="2">
    <source>
        <dbReference type="EMBL" id="KIH55858.1"/>
    </source>
</evidence>
<name>A0A0C2CHN1_9BILA</name>
<dbReference type="CDD" id="cd05380">
    <property type="entry name" value="CAP_euk"/>
    <property type="match status" value="1"/>
</dbReference>
<dbReference type="OrthoDB" id="5851949at2759"/>
<dbReference type="SMART" id="SM00198">
    <property type="entry name" value="SCP"/>
    <property type="match status" value="1"/>
</dbReference>
<dbReference type="Pfam" id="PF00188">
    <property type="entry name" value="CAP"/>
    <property type="match status" value="1"/>
</dbReference>
<dbReference type="Proteomes" id="UP000054047">
    <property type="component" value="Unassembled WGS sequence"/>
</dbReference>
<reference evidence="2 3" key="1">
    <citation type="submission" date="2013-12" db="EMBL/GenBank/DDBJ databases">
        <title>Draft genome of the parsitic nematode Ancylostoma duodenale.</title>
        <authorList>
            <person name="Mitreva M."/>
        </authorList>
    </citation>
    <scope>NUCLEOTIDE SEQUENCE [LARGE SCALE GENOMIC DNA]</scope>
    <source>
        <strain evidence="2 3">Zhejiang</strain>
    </source>
</reference>
<dbReference type="InterPro" id="IPR014044">
    <property type="entry name" value="CAP_dom"/>
</dbReference>
<evidence type="ECO:0000259" key="1">
    <source>
        <dbReference type="SMART" id="SM00198"/>
    </source>
</evidence>
<gene>
    <name evidence="2" type="ORF">ANCDUO_13975</name>
</gene>
<sequence>FCPSQPDMNKDPAREHLLNEHNAKRAAIAKGEVVTGNGNKARPCLRMKKFATYNCTLEAVAYERAKACPSADPNVDNVNWFISTAANKKLAAIEAMNAWFGEITKNGAYMDQKTGSQNMLLPALNIRQFARMVWDRNTEMGCGIAKCSGNKWNVVCHYGQG</sequence>
<dbReference type="SUPFAM" id="SSF55797">
    <property type="entry name" value="PR-1-like"/>
    <property type="match status" value="1"/>
</dbReference>
<dbReference type="Gene3D" id="3.40.33.10">
    <property type="entry name" value="CAP"/>
    <property type="match status" value="1"/>
</dbReference>
<feature type="non-terminal residue" evidence="2">
    <location>
        <position position="1"/>
    </location>
</feature>
<proteinExistence type="predicted"/>
<accession>A0A0C2CHN1</accession>
<protein>
    <submittedName>
        <fullName evidence="2">SCP-like protein</fullName>
    </submittedName>
</protein>
<organism evidence="2 3">
    <name type="scientific">Ancylostoma duodenale</name>
    <dbReference type="NCBI Taxonomy" id="51022"/>
    <lineage>
        <taxon>Eukaryota</taxon>
        <taxon>Metazoa</taxon>
        <taxon>Ecdysozoa</taxon>
        <taxon>Nematoda</taxon>
        <taxon>Chromadorea</taxon>
        <taxon>Rhabditida</taxon>
        <taxon>Rhabditina</taxon>
        <taxon>Rhabditomorpha</taxon>
        <taxon>Strongyloidea</taxon>
        <taxon>Ancylostomatidae</taxon>
        <taxon>Ancylostomatinae</taxon>
        <taxon>Ancylostoma</taxon>
    </lineage>
</organism>
<keyword evidence="3" id="KW-1185">Reference proteome</keyword>